<organism evidence="11 13">
    <name type="scientific">Mycetocola zhadangensis</name>
    <dbReference type="NCBI Taxonomy" id="1164595"/>
    <lineage>
        <taxon>Bacteria</taxon>
        <taxon>Bacillati</taxon>
        <taxon>Actinomycetota</taxon>
        <taxon>Actinomycetes</taxon>
        <taxon>Micrococcales</taxon>
        <taxon>Microbacteriaceae</taxon>
        <taxon>Mycetocola</taxon>
    </lineage>
</organism>
<dbReference type="OrthoDB" id="9811884at2"/>
<proteinExistence type="inferred from homology"/>
<evidence type="ECO:0000256" key="7">
    <source>
        <dbReference type="ARBA" id="ARBA00022989"/>
    </source>
</evidence>
<evidence type="ECO:0000256" key="5">
    <source>
        <dbReference type="ARBA" id="ARBA00022692"/>
    </source>
</evidence>
<protein>
    <submittedName>
        <fullName evidence="11">Glycosyltransferase</fullName>
    </submittedName>
</protein>
<evidence type="ECO:0000259" key="10">
    <source>
        <dbReference type="Pfam" id="PF00535"/>
    </source>
</evidence>
<dbReference type="InterPro" id="IPR050256">
    <property type="entry name" value="Glycosyltransferase_2"/>
</dbReference>
<feature type="domain" description="Glycosyltransferase 2-like" evidence="10">
    <location>
        <begin position="2"/>
        <end position="129"/>
    </location>
</feature>
<feature type="transmembrane region" description="Helical" evidence="9">
    <location>
        <begin position="232"/>
        <end position="255"/>
    </location>
</feature>
<dbReference type="InterPro" id="IPR001173">
    <property type="entry name" value="Glyco_trans_2-like"/>
</dbReference>
<keyword evidence="4 11" id="KW-0808">Transferase</keyword>
<dbReference type="GO" id="GO:0099621">
    <property type="term" value="F:undecaprenyl-phosphate 4-deoxy-4-formamido-L-arabinose transferase activity"/>
    <property type="evidence" value="ECO:0007669"/>
    <property type="project" value="TreeGrafter"/>
</dbReference>
<keyword evidence="2" id="KW-1003">Cell membrane</keyword>
<feature type="transmembrane region" description="Helical" evidence="9">
    <location>
        <begin position="267"/>
        <end position="292"/>
    </location>
</feature>
<dbReference type="PANTHER" id="PTHR48090:SF3">
    <property type="entry name" value="UNDECAPRENYL-PHOSPHATE 4-DEOXY-4-FORMAMIDO-L-ARABINOSE TRANSFERASE"/>
    <property type="match status" value="1"/>
</dbReference>
<keyword evidence="5 9" id="KW-0812">Transmembrane</keyword>
<evidence type="ECO:0000256" key="3">
    <source>
        <dbReference type="ARBA" id="ARBA00022676"/>
    </source>
</evidence>
<dbReference type="Gene3D" id="3.90.550.10">
    <property type="entry name" value="Spore Coat Polysaccharide Biosynthesis Protein SpsA, Chain A"/>
    <property type="match status" value="1"/>
</dbReference>
<evidence type="ECO:0000256" key="4">
    <source>
        <dbReference type="ARBA" id="ARBA00022679"/>
    </source>
</evidence>
<keyword evidence="8 9" id="KW-0472">Membrane</keyword>
<dbReference type="Pfam" id="PF00535">
    <property type="entry name" value="Glycos_transf_2"/>
    <property type="match status" value="1"/>
</dbReference>
<evidence type="ECO:0000313" key="11">
    <source>
        <dbReference type="EMBL" id="RLQ81584.1"/>
    </source>
</evidence>
<sequence length="324" mass="34443">MSVVVPVYQGEKTLPSLMREIAPFHVPSITPGGSSYAVTEVLLVFDHGPDRSADVIRELEAEYPFVRGVWLSRNFGQHAATLAGMASSGGDWIVTLDEDGQHDPSDIGGLLDTAMDQSASVVYARPTNEAPHGTLRNASSKGAKWLLAKVFGGENASEYQSFRLVLGSIGRSVAAYSGSGVYLDVAMGWVANRTATSPVLLRQEGDRRSGYSTRRLLSHFVRMVLSTGTRGLRVVSALGVIFAVLGVLMTVFIFVQRIIGGVSAEGWASTIVVILLSSGATLFSLGVIAEYIGVNVNMAMGKPPYVVVTDPANGPLGRKPTQNS</sequence>
<comment type="caution">
    <text evidence="11">The sequence shown here is derived from an EMBL/GenBank/DDBJ whole genome shotgun (WGS) entry which is preliminary data.</text>
</comment>
<keyword evidence="7 9" id="KW-1133">Transmembrane helix</keyword>
<dbReference type="PANTHER" id="PTHR48090">
    <property type="entry name" value="UNDECAPRENYL-PHOSPHATE 4-DEOXY-4-FORMAMIDO-L-ARABINOSE TRANSFERASE-RELATED"/>
    <property type="match status" value="1"/>
</dbReference>
<dbReference type="Proteomes" id="UP000282460">
    <property type="component" value="Unassembled WGS sequence"/>
</dbReference>
<keyword evidence="6" id="KW-0448">Lipopolysaccharide biosynthesis</keyword>
<keyword evidence="3" id="KW-0328">Glycosyltransferase</keyword>
<dbReference type="SUPFAM" id="SSF53448">
    <property type="entry name" value="Nucleotide-diphospho-sugar transferases"/>
    <property type="match status" value="1"/>
</dbReference>
<gene>
    <name evidence="12" type="ORF">D9V28_10970</name>
    <name evidence="11" type="ORF">D9V28_14460</name>
</gene>
<name>A0A3L7ITJ1_9MICO</name>
<evidence type="ECO:0000256" key="2">
    <source>
        <dbReference type="ARBA" id="ARBA00022475"/>
    </source>
</evidence>
<evidence type="ECO:0000313" key="12">
    <source>
        <dbReference type="EMBL" id="RLQ82807.1"/>
    </source>
</evidence>
<dbReference type="InterPro" id="IPR029044">
    <property type="entry name" value="Nucleotide-diphossugar_trans"/>
</dbReference>
<evidence type="ECO:0000313" key="13">
    <source>
        <dbReference type="Proteomes" id="UP000282460"/>
    </source>
</evidence>
<reference evidence="11 13" key="1">
    <citation type="submission" date="2018-10" db="EMBL/GenBank/DDBJ databases">
        <authorList>
            <person name="Li J."/>
        </authorList>
    </citation>
    <scope>NUCLEOTIDE SEQUENCE [LARGE SCALE GENOMIC DNA]</scope>
    <source>
        <strain evidence="11 13">ZD1-4</strain>
    </source>
</reference>
<dbReference type="AlphaFoldDB" id="A0A3L7ITJ1"/>
<dbReference type="EMBL" id="RCWJ01000004">
    <property type="protein sequence ID" value="RLQ81584.1"/>
    <property type="molecule type" value="Genomic_DNA"/>
</dbReference>
<accession>A0A3L7ITJ1</accession>
<dbReference type="GO" id="GO:0009103">
    <property type="term" value="P:lipopolysaccharide biosynthetic process"/>
    <property type="evidence" value="ECO:0007669"/>
    <property type="project" value="UniProtKB-KW"/>
</dbReference>
<comment type="similarity">
    <text evidence="1">Belongs to the glycosyltransferase 2 family.</text>
</comment>
<evidence type="ECO:0000256" key="8">
    <source>
        <dbReference type="ARBA" id="ARBA00023136"/>
    </source>
</evidence>
<keyword evidence="13" id="KW-1185">Reference proteome</keyword>
<dbReference type="GO" id="GO:0005886">
    <property type="term" value="C:plasma membrane"/>
    <property type="evidence" value="ECO:0007669"/>
    <property type="project" value="TreeGrafter"/>
</dbReference>
<evidence type="ECO:0000256" key="1">
    <source>
        <dbReference type="ARBA" id="ARBA00006739"/>
    </source>
</evidence>
<evidence type="ECO:0000256" key="9">
    <source>
        <dbReference type="SAM" id="Phobius"/>
    </source>
</evidence>
<evidence type="ECO:0000256" key="6">
    <source>
        <dbReference type="ARBA" id="ARBA00022985"/>
    </source>
</evidence>
<dbReference type="EMBL" id="RCWJ01000003">
    <property type="protein sequence ID" value="RLQ82807.1"/>
    <property type="molecule type" value="Genomic_DNA"/>
</dbReference>